<dbReference type="PROSITE" id="PS00196">
    <property type="entry name" value="COPPER_BLUE"/>
    <property type="match status" value="1"/>
</dbReference>
<dbReference type="GO" id="GO:0031676">
    <property type="term" value="C:plasma membrane-derived thylakoid membrane"/>
    <property type="evidence" value="ECO:0007669"/>
    <property type="project" value="UniProtKB-SubCell"/>
</dbReference>
<evidence type="ECO:0000256" key="9">
    <source>
        <dbReference type="ARBA" id="ARBA00023078"/>
    </source>
</evidence>
<comment type="cofactor">
    <cofactor evidence="12">
        <name>Cu(2+)</name>
        <dbReference type="ChEBI" id="CHEBI:29036"/>
    </cofactor>
    <text evidence="12">The crystal structure with reduced Cu(1+) has also been determined.</text>
</comment>
<dbReference type="InterPro" id="IPR000923">
    <property type="entry name" value="BlueCu_1"/>
</dbReference>
<keyword evidence="7 11" id="KW-0249">Electron transport</keyword>
<dbReference type="NCBIfam" id="TIGR02656">
    <property type="entry name" value="cyanin_plasto"/>
    <property type="match status" value="1"/>
</dbReference>
<dbReference type="RefSeq" id="WP_069967393.1">
    <property type="nucleotide sequence ID" value="NZ_CM124774.1"/>
</dbReference>
<evidence type="ECO:0000313" key="14">
    <source>
        <dbReference type="EMBL" id="OEJ75005.1"/>
    </source>
</evidence>
<dbReference type="OrthoDB" id="680163at2"/>
<evidence type="ECO:0000256" key="3">
    <source>
        <dbReference type="ARBA" id="ARBA00005338"/>
    </source>
</evidence>
<dbReference type="STRING" id="1781255.BH720_11745"/>
<evidence type="ECO:0000256" key="4">
    <source>
        <dbReference type="ARBA" id="ARBA00020130"/>
    </source>
</evidence>
<protein>
    <recommendedName>
        <fullName evidence="4 11">Plastocyanin</fullName>
    </recommendedName>
</protein>
<feature type="domain" description="Blue (type 1) copper" evidence="13">
    <location>
        <begin position="37"/>
        <end position="138"/>
    </location>
</feature>
<keyword evidence="5 11" id="KW-0813">Transport</keyword>
<dbReference type="InterPro" id="IPR002387">
    <property type="entry name" value="Plastocyanin"/>
</dbReference>
<evidence type="ECO:0000256" key="7">
    <source>
        <dbReference type="ARBA" id="ARBA00022982"/>
    </source>
</evidence>
<dbReference type="CDD" id="cd04219">
    <property type="entry name" value="Plastocyanin"/>
    <property type="match status" value="1"/>
</dbReference>
<comment type="subcellular location">
    <subcellularLocation>
        <location evidence="2 11">Cellular thylakoid membrane</location>
        <topology evidence="2 11">Peripheral membrane protein</topology>
        <orientation evidence="2 11">Lumenal side</orientation>
    </subcellularLocation>
</comment>
<dbReference type="GO" id="GO:0005507">
    <property type="term" value="F:copper ion binding"/>
    <property type="evidence" value="ECO:0007669"/>
    <property type="project" value="UniProtKB-UniRule"/>
</dbReference>
<dbReference type="Gene3D" id="2.60.40.420">
    <property type="entry name" value="Cupredoxins - blue copper proteins"/>
    <property type="match status" value="1"/>
</dbReference>
<keyword evidence="6 11" id="KW-0479">Metal-binding</keyword>
<dbReference type="SUPFAM" id="SSF49503">
    <property type="entry name" value="Cupredoxins"/>
    <property type="match status" value="1"/>
</dbReference>
<evidence type="ECO:0000256" key="8">
    <source>
        <dbReference type="ARBA" id="ARBA00023008"/>
    </source>
</evidence>
<dbReference type="HAMAP" id="MF_00566">
    <property type="entry name" value="Cytb6_f_plastocyanin"/>
    <property type="match status" value="1"/>
</dbReference>
<dbReference type="PRINTS" id="PR00156">
    <property type="entry name" value="COPPERBLUE"/>
</dbReference>
<evidence type="ECO:0000256" key="12">
    <source>
        <dbReference type="PIRSR" id="PIRSR602387-1"/>
    </source>
</evidence>
<dbReference type="InterPro" id="IPR008972">
    <property type="entry name" value="Cupredoxin"/>
</dbReference>
<feature type="signal peptide" evidence="11">
    <location>
        <begin position="1"/>
        <end position="34"/>
    </location>
</feature>
<sequence length="139" mass="14782" precursor="true">MSFLAKVARRFGLFAIAFSLVLGAFSAITQPALADTVEVKMGADNGLLKFVPETVTIKPGDTVKWNMNKLAPHNVVFDATDTPSGDKSVAKALSHENLLFSPGESFETTFPADAAPGTYTYYCQPHRGAGMVGKVVVEG</sequence>
<name>A0A1E5QK03_9CYAN</name>
<keyword evidence="9 11" id="KW-0793">Thylakoid</keyword>
<dbReference type="GO" id="GO:0009055">
    <property type="term" value="F:electron transfer activity"/>
    <property type="evidence" value="ECO:0007669"/>
    <property type="project" value="UniProtKB-UniRule"/>
</dbReference>
<evidence type="ECO:0000256" key="2">
    <source>
        <dbReference type="ARBA" id="ARBA00004526"/>
    </source>
</evidence>
<feature type="binding site" evidence="11 12">
    <location>
        <position position="73"/>
    </location>
    <ligand>
        <name>Cu cation</name>
        <dbReference type="ChEBI" id="CHEBI:23378"/>
    </ligand>
</feature>
<feature type="binding site" evidence="11 12">
    <location>
        <position position="123"/>
    </location>
    <ligand>
        <name>Cu cation</name>
        <dbReference type="ChEBI" id="CHEBI:23378"/>
    </ligand>
</feature>
<dbReference type="InterPro" id="IPR023511">
    <property type="entry name" value="Plastocyanin_cyanobac"/>
</dbReference>
<dbReference type="AlphaFoldDB" id="A0A1E5QK03"/>
<dbReference type="InterPro" id="IPR028871">
    <property type="entry name" value="BlueCu_1_BS"/>
</dbReference>
<comment type="caution">
    <text evidence="14">The sequence shown here is derived from an EMBL/GenBank/DDBJ whole genome shotgun (WGS) entry which is preliminary data.</text>
</comment>
<comment type="function">
    <text evidence="1 11">Participates in electron transfer between P700 and the cytochrome b6-f complex in photosystem I.</text>
</comment>
<feature type="binding site" evidence="11 12">
    <location>
        <position position="131"/>
    </location>
    <ligand>
        <name>Cu cation</name>
        <dbReference type="ChEBI" id="CHEBI:23378"/>
    </ligand>
</feature>
<reference evidence="14" key="1">
    <citation type="submission" date="2016-09" db="EMBL/GenBank/DDBJ databases">
        <title>Draft genome of thermotolerant cyanobacterium Desertifilum sp. strain IPPAS B-1220.</title>
        <authorList>
            <person name="Sinetova M.A."/>
            <person name="Bolakhan K."/>
            <person name="Zayadan B.K."/>
            <person name="Mironov K.S."/>
            <person name="Ustinova V."/>
            <person name="Kupriyanova E.V."/>
            <person name="Sidorov R.A."/>
            <person name="Skrypnik A.N."/>
            <person name="Gogoleva N.E."/>
            <person name="Gogolev Y.V."/>
            <person name="Los D.A."/>
        </authorList>
    </citation>
    <scope>NUCLEOTIDE SEQUENCE [LARGE SCALE GENOMIC DNA]</scope>
    <source>
        <strain evidence="14">IPPAS B-1220</strain>
    </source>
</reference>
<evidence type="ECO:0000256" key="10">
    <source>
        <dbReference type="ARBA" id="ARBA00023136"/>
    </source>
</evidence>
<proteinExistence type="inferred from homology"/>
<keyword evidence="11" id="KW-0732">Signal</keyword>
<keyword evidence="10 11" id="KW-0472">Membrane</keyword>
<feature type="binding site" evidence="11 12">
    <location>
        <position position="126"/>
    </location>
    <ligand>
        <name>Cu cation</name>
        <dbReference type="ChEBI" id="CHEBI:23378"/>
    </ligand>
</feature>
<evidence type="ECO:0000256" key="1">
    <source>
        <dbReference type="ARBA" id="ARBA00002820"/>
    </source>
</evidence>
<evidence type="ECO:0000256" key="5">
    <source>
        <dbReference type="ARBA" id="ARBA00022448"/>
    </source>
</evidence>
<dbReference type="PRINTS" id="PR00157">
    <property type="entry name" value="PLASTOCYANIN"/>
</dbReference>
<gene>
    <name evidence="11" type="primary">petE</name>
    <name evidence="14" type="ORF">BH720_11745</name>
</gene>
<evidence type="ECO:0000256" key="6">
    <source>
        <dbReference type="ARBA" id="ARBA00022723"/>
    </source>
</evidence>
<dbReference type="InterPro" id="IPR001235">
    <property type="entry name" value="Copper_blue_Plastocyanin"/>
</dbReference>
<dbReference type="Pfam" id="PF00127">
    <property type="entry name" value="Copper-bind"/>
    <property type="match status" value="1"/>
</dbReference>
<dbReference type="PANTHER" id="PTHR34192">
    <property type="entry name" value="PLASTOCYANIN MAJOR ISOFORM, CHLOROPLASTIC-RELATED"/>
    <property type="match status" value="1"/>
</dbReference>
<accession>A0A1E5QK03</accession>
<dbReference type="PANTHER" id="PTHR34192:SF10">
    <property type="entry name" value="PLASTOCYANIN MAJOR ISOFORM, CHLOROPLASTIC-RELATED"/>
    <property type="match status" value="1"/>
</dbReference>
<comment type="similarity">
    <text evidence="3 11">Belongs to the plastocyanin family.</text>
</comment>
<keyword evidence="8 11" id="KW-0186">Copper</keyword>
<evidence type="ECO:0000259" key="13">
    <source>
        <dbReference type="Pfam" id="PF00127"/>
    </source>
</evidence>
<evidence type="ECO:0000256" key="11">
    <source>
        <dbReference type="HAMAP-Rule" id="MF_00566"/>
    </source>
</evidence>
<dbReference type="EMBL" id="MJGC01000057">
    <property type="protein sequence ID" value="OEJ75005.1"/>
    <property type="molecule type" value="Genomic_DNA"/>
</dbReference>
<organism evidence="14">
    <name type="scientific">Desertifilum tharense IPPAS B-1220</name>
    <dbReference type="NCBI Taxonomy" id="1781255"/>
    <lineage>
        <taxon>Bacteria</taxon>
        <taxon>Bacillati</taxon>
        <taxon>Cyanobacteriota</taxon>
        <taxon>Cyanophyceae</taxon>
        <taxon>Desertifilales</taxon>
        <taxon>Desertifilaceae</taxon>
        <taxon>Desertifilum</taxon>
    </lineage>
</organism>
<feature type="chain" id="PRO_5009355324" description="Plastocyanin" evidence="11">
    <location>
        <begin position="35"/>
        <end position="139"/>
    </location>
</feature>